<gene>
    <name evidence="2" type="ORF">AX660_16710</name>
</gene>
<dbReference type="PROSITE" id="PS50005">
    <property type="entry name" value="TPR"/>
    <property type="match status" value="1"/>
</dbReference>
<feature type="repeat" description="TPR" evidence="1">
    <location>
        <begin position="163"/>
        <end position="196"/>
    </location>
</feature>
<protein>
    <submittedName>
        <fullName evidence="2">Uncharacterized protein</fullName>
    </submittedName>
</protein>
<dbReference type="InterPro" id="IPR019734">
    <property type="entry name" value="TPR_rpt"/>
</dbReference>
<evidence type="ECO:0000313" key="3">
    <source>
        <dbReference type="Proteomes" id="UP000070299"/>
    </source>
</evidence>
<name>A0A136A0C5_9ALTE</name>
<dbReference type="Pfam" id="PF13181">
    <property type="entry name" value="TPR_8"/>
    <property type="match status" value="1"/>
</dbReference>
<dbReference type="Gene3D" id="1.25.40.10">
    <property type="entry name" value="Tetratricopeptide repeat domain"/>
    <property type="match status" value="3"/>
</dbReference>
<dbReference type="InterPro" id="IPR011990">
    <property type="entry name" value="TPR-like_helical_dom_sf"/>
</dbReference>
<evidence type="ECO:0000256" key="1">
    <source>
        <dbReference type="PROSITE-ProRule" id="PRU00339"/>
    </source>
</evidence>
<dbReference type="EMBL" id="LSNE01000006">
    <property type="protein sequence ID" value="KXI28708.1"/>
    <property type="molecule type" value="Genomic_DNA"/>
</dbReference>
<dbReference type="AlphaFoldDB" id="A0A136A0C5"/>
<comment type="caution">
    <text evidence="2">The sequence shown here is derived from an EMBL/GenBank/DDBJ whole genome shotgun (WGS) entry which is preliminary data.</text>
</comment>
<accession>A0A136A0C5</accession>
<feature type="non-terminal residue" evidence="2">
    <location>
        <position position="1"/>
    </location>
</feature>
<dbReference type="STRING" id="1799789.AX660_16710"/>
<evidence type="ECO:0000313" key="2">
    <source>
        <dbReference type="EMBL" id="KXI28708.1"/>
    </source>
</evidence>
<dbReference type="Pfam" id="PF13432">
    <property type="entry name" value="TPR_16"/>
    <property type="match status" value="3"/>
</dbReference>
<sequence length="898" mass="102256">LQSYQQQEFDAAYIYLKNALQANPKNLPAKLLKGQLLTRNGYYEEAIKEFREAIEFKIDINLVLLPLGNVLTFNSQYQDVLDLGKGYKLTNETNFEWKMLSASAYSNLGKPELARSEYNTAIKLYPENTRAINSLAFLDLSENKLDNAEKQADKSLKIAPGDHRTWHLKGKIAEANGNLQQAIDFYRTALKIEADDPVARRSLAYALISTEQLTEAKIVADSIIKQTPDDPFAMLLSSWILSKNEQGELANNILDDLSSKLTLVTDATYEQQDSLLFVKGMTEYVQGNFEQARLTLAKYVNKNRHDINATAMLAEIYISMGQNDAAMHILERVEDKLIDKLQVALKLADLYLKNGKDFKADYWLSKLREHYPDEIKVILMSSKALIARGKMPEAIKLIEHSSTKNSQNPSLLLARGFLYIQNGQFEQALKASALLIKADDRNVDYWNLNAAALLRLGRSEEAQIAIDNVLAISPSHFAGRFNQAMILKNTGQFTQARTLLNQLVEEQPSHNAAQFQLALVESEDNNLLPAISRLERLTTLEPRNSKAQLLLLNLYLKNQQTDVALRLVNKLSKEFPFEPEFSIKRAEVLIANRDVDEAKLQLTKLYNLWLDSPEKLFRLSSMQQSVDDFEGANNTLLKALSYLPKHLLLNLEYARLNLQLNETQIAQNVADSMEKQYGKNPNISLLKGDIELARESYIKAYEHYVIAINLQNDYQLPLIRLYELARRGIKEQEFSVLLKSLLDEQPENNWRRKLFADHLMNQNRWQEAKPHYLKLIEQDKISKDYSILNNLANIYVQDDLPTALGYAKRALESANTVPAVLDTHGWILVKLGRFEDGLVSLRQAHAISSNDLSIRYHIAFTLQKLGRTTEAKEELKKTLASQAEFSERKDAEQLLSSI</sequence>
<keyword evidence="3" id="KW-1185">Reference proteome</keyword>
<keyword evidence="1" id="KW-0802">TPR repeat</keyword>
<dbReference type="InterPro" id="IPR014266">
    <property type="entry name" value="PEP-CTERM_TPR_PrsT"/>
</dbReference>
<dbReference type="RefSeq" id="WP_068377883.1">
    <property type="nucleotide sequence ID" value="NZ_LSNE01000006.1"/>
</dbReference>
<proteinExistence type="predicted"/>
<organism evidence="2 3">
    <name type="scientific">Paraglaciecola hydrolytica</name>
    <dbReference type="NCBI Taxonomy" id="1799789"/>
    <lineage>
        <taxon>Bacteria</taxon>
        <taxon>Pseudomonadati</taxon>
        <taxon>Pseudomonadota</taxon>
        <taxon>Gammaproteobacteria</taxon>
        <taxon>Alteromonadales</taxon>
        <taxon>Alteromonadaceae</taxon>
        <taxon>Paraglaciecola</taxon>
    </lineage>
</organism>
<dbReference type="PANTHER" id="PTHR12558:SF13">
    <property type="entry name" value="CELL DIVISION CYCLE PROTEIN 27 HOMOLOG"/>
    <property type="match status" value="1"/>
</dbReference>
<reference evidence="3" key="1">
    <citation type="submission" date="2016-02" db="EMBL/GenBank/DDBJ databases">
        <authorList>
            <person name="Schultz-Johansen M."/>
            <person name="Glaring M.A."/>
            <person name="Bech P.K."/>
            <person name="Stougaard P."/>
        </authorList>
    </citation>
    <scope>NUCLEOTIDE SEQUENCE [LARGE SCALE GENOMIC DNA]</scope>
    <source>
        <strain evidence="3">S66</strain>
    </source>
</reference>
<dbReference type="SMART" id="SM00028">
    <property type="entry name" value="TPR"/>
    <property type="match status" value="13"/>
</dbReference>
<dbReference type="OrthoDB" id="6110507at2"/>
<dbReference type="SUPFAM" id="SSF48452">
    <property type="entry name" value="TPR-like"/>
    <property type="match status" value="3"/>
</dbReference>
<dbReference type="Proteomes" id="UP000070299">
    <property type="component" value="Unassembled WGS sequence"/>
</dbReference>
<dbReference type="PANTHER" id="PTHR12558">
    <property type="entry name" value="CELL DIVISION CYCLE 16,23,27"/>
    <property type="match status" value="1"/>
</dbReference>
<dbReference type="Pfam" id="PF14559">
    <property type="entry name" value="TPR_19"/>
    <property type="match status" value="4"/>
</dbReference>
<dbReference type="NCBIfam" id="TIGR02917">
    <property type="entry name" value="PEP_TPR_lipo"/>
    <property type="match status" value="1"/>
</dbReference>